<dbReference type="AlphaFoldDB" id="A0A8X7RJE4"/>
<keyword evidence="4" id="KW-0560">Oxidoreductase</keyword>
<keyword evidence="6" id="KW-0503">Monooxygenase</keyword>
<comment type="similarity">
    <text evidence="1">Belongs to the cytochrome P450 family.</text>
</comment>
<keyword evidence="2 7" id="KW-0349">Heme</keyword>
<evidence type="ECO:0000256" key="8">
    <source>
        <dbReference type="SAM" id="Phobius"/>
    </source>
</evidence>
<dbReference type="GO" id="GO:0016709">
    <property type="term" value="F:oxidoreductase activity, acting on paired donors, with incorporation or reduction of molecular oxygen, NAD(P)H as one donor, and incorporation of one atom of oxygen"/>
    <property type="evidence" value="ECO:0007669"/>
    <property type="project" value="UniProtKB-ARBA"/>
</dbReference>
<reference evidence="9 10" key="1">
    <citation type="submission" date="2020-02" db="EMBL/GenBank/DDBJ databases">
        <authorList>
            <person name="Ma Q."/>
            <person name="Huang Y."/>
            <person name="Song X."/>
            <person name="Pei D."/>
        </authorList>
    </citation>
    <scope>NUCLEOTIDE SEQUENCE [LARGE SCALE GENOMIC DNA]</scope>
    <source>
        <strain evidence="9">Sxm20200214</strain>
        <tissue evidence="9">Leaf</tissue>
    </source>
</reference>
<keyword evidence="8" id="KW-0472">Membrane</keyword>
<dbReference type="FunFam" id="1.10.630.10:FF:000007">
    <property type="entry name" value="Cytochrome P450 76C4"/>
    <property type="match status" value="1"/>
</dbReference>
<evidence type="ECO:0000256" key="2">
    <source>
        <dbReference type="ARBA" id="ARBA00022617"/>
    </source>
</evidence>
<evidence type="ECO:0000256" key="6">
    <source>
        <dbReference type="ARBA" id="ARBA00023033"/>
    </source>
</evidence>
<keyword evidence="3 7" id="KW-0479">Metal-binding</keyword>
<dbReference type="Gene3D" id="1.10.630.10">
    <property type="entry name" value="Cytochrome P450"/>
    <property type="match status" value="2"/>
</dbReference>
<organism evidence="9 10">
    <name type="scientific">Brassica carinata</name>
    <name type="common">Ethiopian mustard</name>
    <name type="synonym">Abyssinian cabbage</name>
    <dbReference type="NCBI Taxonomy" id="52824"/>
    <lineage>
        <taxon>Eukaryota</taxon>
        <taxon>Viridiplantae</taxon>
        <taxon>Streptophyta</taxon>
        <taxon>Embryophyta</taxon>
        <taxon>Tracheophyta</taxon>
        <taxon>Spermatophyta</taxon>
        <taxon>Magnoliopsida</taxon>
        <taxon>eudicotyledons</taxon>
        <taxon>Gunneridae</taxon>
        <taxon>Pentapetalae</taxon>
        <taxon>rosids</taxon>
        <taxon>malvids</taxon>
        <taxon>Brassicales</taxon>
        <taxon>Brassicaceae</taxon>
        <taxon>Brassiceae</taxon>
        <taxon>Brassica</taxon>
    </lineage>
</organism>
<dbReference type="InterPro" id="IPR001128">
    <property type="entry name" value="Cyt_P450"/>
</dbReference>
<evidence type="ECO:0000256" key="7">
    <source>
        <dbReference type="PIRSR" id="PIRSR602401-1"/>
    </source>
</evidence>
<dbReference type="CDD" id="cd11073">
    <property type="entry name" value="CYP76-like"/>
    <property type="match status" value="1"/>
</dbReference>
<keyword evidence="8" id="KW-1133">Transmembrane helix</keyword>
<evidence type="ECO:0008006" key="11">
    <source>
        <dbReference type="Google" id="ProtNLM"/>
    </source>
</evidence>
<dbReference type="Pfam" id="PF00067">
    <property type="entry name" value="p450"/>
    <property type="match status" value="2"/>
</dbReference>
<evidence type="ECO:0000256" key="5">
    <source>
        <dbReference type="ARBA" id="ARBA00023004"/>
    </source>
</evidence>
<dbReference type="PANTHER" id="PTHR47950">
    <property type="entry name" value="CYTOCHROME P450, FAMILY 76, SUBFAMILY C, POLYPEPTIDE 5-RELATED"/>
    <property type="match status" value="1"/>
</dbReference>
<comment type="caution">
    <text evidence="9">The sequence shown here is derived from an EMBL/GenBank/DDBJ whole genome shotgun (WGS) entry which is preliminary data.</text>
</comment>
<evidence type="ECO:0000256" key="4">
    <source>
        <dbReference type="ARBA" id="ARBA00023002"/>
    </source>
</evidence>
<dbReference type="OrthoDB" id="2789670at2759"/>
<keyword evidence="8" id="KW-0812">Transmembrane</keyword>
<feature type="binding site" description="axial binding residue" evidence="7">
    <location>
        <position position="338"/>
    </location>
    <ligand>
        <name>heme</name>
        <dbReference type="ChEBI" id="CHEBI:30413"/>
    </ligand>
    <ligandPart>
        <name>Fe</name>
        <dbReference type="ChEBI" id="CHEBI:18248"/>
    </ligandPart>
</feature>
<evidence type="ECO:0000313" key="10">
    <source>
        <dbReference type="Proteomes" id="UP000886595"/>
    </source>
</evidence>
<comment type="cofactor">
    <cofactor evidence="7">
        <name>heme</name>
        <dbReference type="ChEBI" id="CHEBI:30413"/>
    </cofactor>
</comment>
<evidence type="ECO:0000256" key="3">
    <source>
        <dbReference type="ARBA" id="ARBA00022723"/>
    </source>
</evidence>
<protein>
    <recommendedName>
        <fullName evidence="11">Cytochrome P450</fullName>
    </recommendedName>
</protein>
<dbReference type="PRINTS" id="PR00463">
    <property type="entry name" value="EP450I"/>
</dbReference>
<dbReference type="Proteomes" id="UP000886595">
    <property type="component" value="Unassembled WGS sequence"/>
</dbReference>
<dbReference type="SUPFAM" id="SSF48264">
    <property type="entry name" value="Cytochrome P450"/>
    <property type="match status" value="2"/>
</dbReference>
<dbReference type="InterPro" id="IPR017972">
    <property type="entry name" value="Cyt_P450_CS"/>
</dbReference>
<evidence type="ECO:0000313" key="9">
    <source>
        <dbReference type="EMBL" id="KAG2288063.1"/>
    </source>
</evidence>
<dbReference type="EMBL" id="JAAMPC010000010">
    <property type="protein sequence ID" value="KAG2288063.1"/>
    <property type="molecule type" value="Genomic_DNA"/>
</dbReference>
<dbReference type="InterPro" id="IPR036396">
    <property type="entry name" value="Cyt_P450_sf"/>
</dbReference>
<sequence>MSPLHGYLPCLPIGVQPWLWRKILETKLFSRKCLDATKTIRSKKVKELITFIVESCERGEAVEIARACFVTSLNVISNVVFSTDLGSYDQMASTELRDSLFCVMKIMGKPNLANYFPSIEHLDLQGIREEMKVCSERLFSVFQGLIDARVAERSSRTEPRDAYSSDRDLLDSLIDLILEDVSEVDMNDIKHFLYDLFIAGTETNSTTVEWAMVELLRNPEAMANAKVEINFIVGPNRYVRDSDLLEFPYLQAVVTETLRLHPPNPFLIPRKAESDIEVLGFLVPENAQILVNAWAIGRDQNVWENAERFKPERFLGLELRSIGQDFKMIPFGAGRRMCPGISLALRIVPHMLASLIYSFEWTLENGKDYTAPADLDMNETLGVWHIDNFLLFVLPYTSEGSFKIPEVSTLLVWVTLKDIPDCCYSRLGISHVASGLGEPILTHKHRLDPTNMGEAKVLVEMELDKDFPKLIALDDKQDNIFLIKAALFLIFCFLLSFILLAAAVRSQRRSNALPPGPPGWPIIGNIFQIGKAPHRSLANLSRIYGPVMSLRFGSLTTVIISSPEAAREVLKTHDQVLSGRIILDPIRSIDHHDVSMAWLPSTSPRWRLWRKISATHMFSPQCLDATKSVRMKKVNELVTFMSEICERGESVDIARASFVTSLNIISNTFFSTNLGSYDPITSMELQESVVRIMETIGKPNLANYFPLIGFLDLQGIRKEMKVCSDVLFQVFQGFINARNNEKTTRNEGDLLDSLMDLVKENGSELNVNDIKHFLYLLRNPKTMAKAQAEMDDVVGPNGVVQESHISDLPYLQAVVKETLRLHPPGPLLAPLKAETNVEVLVNAWYIGRDSSTWENAERFEPQRFLSAIEIDVKGRDFELIPFGAGRRICPGMSVAMKTVPLILASLLHSFHWKLQNGVLPEVLDMDESFGLTLHKTNPLYAVPVKKRANG</sequence>
<keyword evidence="5 7" id="KW-0408">Iron</keyword>
<gene>
    <name evidence="9" type="ORF">Bca52824_047667</name>
</gene>
<dbReference type="GO" id="GO:0005506">
    <property type="term" value="F:iron ion binding"/>
    <property type="evidence" value="ECO:0007669"/>
    <property type="project" value="InterPro"/>
</dbReference>
<feature type="transmembrane region" description="Helical" evidence="8">
    <location>
        <begin position="481"/>
        <end position="504"/>
    </location>
</feature>
<dbReference type="PRINTS" id="PR00385">
    <property type="entry name" value="P450"/>
</dbReference>
<dbReference type="GO" id="GO:0020037">
    <property type="term" value="F:heme binding"/>
    <property type="evidence" value="ECO:0007669"/>
    <property type="project" value="InterPro"/>
</dbReference>
<accession>A0A8X7RJE4</accession>
<dbReference type="PROSITE" id="PS00086">
    <property type="entry name" value="CYTOCHROME_P450"/>
    <property type="match status" value="2"/>
</dbReference>
<keyword evidence="10" id="KW-1185">Reference proteome</keyword>
<dbReference type="InterPro" id="IPR002401">
    <property type="entry name" value="Cyt_P450_E_grp-I"/>
</dbReference>
<name>A0A8X7RJE4_BRACI</name>
<dbReference type="PANTHER" id="PTHR47950:SF22">
    <property type="entry name" value="CYTOCHROME P450 76C1-RELATED"/>
    <property type="match status" value="1"/>
</dbReference>
<dbReference type="FunFam" id="1.10.630.10:FF:000026">
    <property type="entry name" value="Cytochrome P450 82C4"/>
    <property type="match status" value="1"/>
</dbReference>
<proteinExistence type="inferred from homology"/>
<evidence type="ECO:0000256" key="1">
    <source>
        <dbReference type="ARBA" id="ARBA00010617"/>
    </source>
</evidence>